<feature type="non-terminal residue" evidence="1">
    <location>
        <position position="85"/>
    </location>
</feature>
<keyword evidence="2" id="KW-1185">Reference proteome</keyword>
<accession>A0A6A0AL16</accession>
<reference evidence="1 2" key="1">
    <citation type="submission" date="2020-02" db="EMBL/GenBank/DDBJ databases">
        <title>Draft genome sequence of Haematococcus lacustris strain NIES-144.</title>
        <authorList>
            <person name="Morimoto D."/>
            <person name="Nakagawa S."/>
            <person name="Yoshida T."/>
            <person name="Sawayama S."/>
        </authorList>
    </citation>
    <scope>NUCLEOTIDE SEQUENCE [LARGE SCALE GENOMIC DNA]</scope>
    <source>
        <strain evidence="1 2">NIES-144</strain>
    </source>
</reference>
<dbReference type="EMBL" id="BLLF01008988">
    <property type="protein sequence ID" value="GFH33579.1"/>
    <property type="molecule type" value="Genomic_DNA"/>
</dbReference>
<comment type="caution">
    <text evidence="1">The sequence shown here is derived from an EMBL/GenBank/DDBJ whole genome shotgun (WGS) entry which is preliminary data.</text>
</comment>
<gene>
    <name evidence="1" type="ORF">HaLaN_32974</name>
</gene>
<evidence type="ECO:0000313" key="2">
    <source>
        <dbReference type="Proteomes" id="UP000485058"/>
    </source>
</evidence>
<evidence type="ECO:0000313" key="1">
    <source>
        <dbReference type="EMBL" id="GFH33579.1"/>
    </source>
</evidence>
<dbReference type="SUPFAM" id="SSF52540">
    <property type="entry name" value="P-loop containing nucleoside triphosphate hydrolases"/>
    <property type="match status" value="1"/>
</dbReference>
<dbReference type="Gene3D" id="3.40.50.300">
    <property type="entry name" value="P-loop containing nucleotide triphosphate hydrolases"/>
    <property type="match status" value="1"/>
</dbReference>
<dbReference type="AlphaFoldDB" id="A0A6A0AL16"/>
<name>A0A6A0AL16_HAELA</name>
<dbReference type="PANTHER" id="PTHR11649:SF13">
    <property type="entry name" value="ENGB-TYPE G DOMAIN-CONTAINING PROTEIN"/>
    <property type="match status" value="1"/>
</dbReference>
<dbReference type="Proteomes" id="UP000485058">
    <property type="component" value="Unassembled WGS sequence"/>
</dbReference>
<dbReference type="PANTHER" id="PTHR11649">
    <property type="entry name" value="MSS1/TRME-RELATED GTP-BINDING PROTEIN"/>
    <property type="match status" value="1"/>
</dbReference>
<dbReference type="InterPro" id="IPR027417">
    <property type="entry name" value="P-loop_NTPase"/>
</dbReference>
<organism evidence="1 2">
    <name type="scientific">Haematococcus lacustris</name>
    <name type="common">Green alga</name>
    <name type="synonym">Haematococcus pluvialis</name>
    <dbReference type="NCBI Taxonomy" id="44745"/>
    <lineage>
        <taxon>Eukaryota</taxon>
        <taxon>Viridiplantae</taxon>
        <taxon>Chlorophyta</taxon>
        <taxon>core chlorophytes</taxon>
        <taxon>Chlorophyceae</taxon>
        <taxon>CS clade</taxon>
        <taxon>Chlamydomonadales</taxon>
        <taxon>Haematococcaceae</taxon>
        <taxon>Haematococcus</taxon>
    </lineage>
</organism>
<sequence length="85" mass="9938">KTRCINHFLINDSWYLVDLPGYGYARTGFSTRGMFDKFTKDYFLKRPNLVMVYLLVDASIQPQAVDLEYAAWLRAMGVRFTLVFT</sequence>
<protein>
    <submittedName>
        <fullName evidence="1">EngB-type G domain-containing protein</fullName>
    </submittedName>
</protein>
<proteinExistence type="predicted"/>
<feature type="non-terminal residue" evidence="1">
    <location>
        <position position="1"/>
    </location>
</feature>